<organism evidence="2 3">
    <name type="scientific">Quercus suber</name>
    <name type="common">Cork oak</name>
    <dbReference type="NCBI Taxonomy" id="58331"/>
    <lineage>
        <taxon>Eukaryota</taxon>
        <taxon>Viridiplantae</taxon>
        <taxon>Streptophyta</taxon>
        <taxon>Embryophyta</taxon>
        <taxon>Tracheophyta</taxon>
        <taxon>Spermatophyta</taxon>
        <taxon>Magnoliopsida</taxon>
        <taxon>eudicotyledons</taxon>
        <taxon>Gunneridae</taxon>
        <taxon>Pentapetalae</taxon>
        <taxon>rosids</taxon>
        <taxon>fabids</taxon>
        <taxon>Fagales</taxon>
        <taxon>Fagaceae</taxon>
        <taxon>Quercus</taxon>
    </lineage>
</organism>
<feature type="domain" description="Aminotransferase-like plant mobile" evidence="1">
    <location>
        <begin position="1"/>
        <end position="89"/>
    </location>
</feature>
<evidence type="ECO:0000259" key="1">
    <source>
        <dbReference type="Pfam" id="PF10536"/>
    </source>
</evidence>
<sequence length="207" mass="24113">MYLQFFNLISNGKNYSWGKAALSWLYRHLCKASEKIAKQIGGVLLLVQLWAWARFPHICLVIRHPHQALPSSPLAVRWKGAKCTSEHAMHVLICRLIHYGQISPCWVPCLHVVQHANTYGGLLCHSYIFRLLKAITPNVFSDKHATHIAKWAAHVTIADALLFHWEMSYNDEYMVWFRPRTRHHITKETSYWDTLELPYGTNDMHKI</sequence>
<protein>
    <submittedName>
        <fullName evidence="2">Protein maintenance of meristems</fullName>
    </submittedName>
</protein>
<gene>
    <name evidence="2" type="primary">MAIN_2</name>
    <name evidence="2" type="ORF">CFP56_004691</name>
</gene>
<evidence type="ECO:0000313" key="2">
    <source>
        <dbReference type="EMBL" id="KAK7848599.1"/>
    </source>
</evidence>
<dbReference type="AlphaFoldDB" id="A0AAW0LCE8"/>
<proteinExistence type="predicted"/>
<name>A0AAW0LCE8_QUESU</name>
<dbReference type="EMBL" id="PKMF04000125">
    <property type="protein sequence ID" value="KAK7848599.1"/>
    <property type="molecule type" value="Genomic_DNA"/>
</dbReference>
<dbReference type="GO" id="GO:0010073">
    <property type="term" value="P:meristem maintenance"/>
    <property type="evidence" value="ECO:0007669"/>
    <property type="project" value="InterPro"/>
</dbReference>
<dbReference type="PANTHER" id="PTHR46033:SF8">
    <property type="entry name" value="PROTEIN MAINTENANCE OF MERISTEMS-LIKE"/>
    <property type="match status" value="1"/>
</dbReference>
<keyword evidence="3" id="KW-1185">Reference proteome</keyword>
<dbReference type="InterPro" id="IPR019557">
    <property type="entry name" value="AminoTfrase-like_pln_mobile"/>
</dbReference>
<evidence type="ECO:0000313" key="3">
    <source>
        <dbReference type="Proteomes" id="UP000237347"/>
    </source>
</evidence>
<accession>A0AAW0LCE8</accession>
<dbReference type="Proteomes" id="UP000237347">
    <property type="component" value="Unassembled WGS sequence"/>
</dbReference>
<dbReference type="InterPro" id="IPR044824">
    <property type="entry name" value="MAIN-like"/>
</dbReference>
<reference evidence="2 3" key="1">
    <citation type="journal article" date="2018" name="Sci. Data">
        <title>The draft genome sequence of cork oak.</title>
        <authorList>
            <person name="Ramos A.M."/>
            <person name="Usie A."/>
            <person name="Barbosa P."/>
            <person name="Barros P.M."/>
            <person name="Capote T."/>
            <person name="Chaves I."/>
            <person name="Simoes F."/>
            <person name="Abreu I."/>
            <person name="Carrasquinho I."/>
            <person name="Faro C."/>
            <person name="Guimaraes J.B."/>
            <person name="Mendonca D."/>
            <person name="Nobrega F."/>
            <person name="Rodrigues L."/>
            <person name="Saibo N.J.M."/>
            <person name="Varela M.C."/>
            <person name="Egas C."/>
            <person name="Matos J."/>
            <person name="Miguel C.M."/>
            <person name="Oliveira M.M."/>
            <person name="Ricardo C.P."/>
            <person name="Goncalves S."/>
        </authorList>
    </citation>
    <scope>NUCLEOTIDE SEQUENCE [LARGE SCALE GENOMIC DNA]</scope>
    <source>
        <strain evidence="3">cv. HL8</strain>
    </source>
</reference>
<dbReference type="PANTHER" id="PTHR46033">
    <property type="entry name" value="PROTEIN MAIN-LIKE 2"/>
    <property type="match status" value="1"/>
</dbReference>
<comment type="caution">
    <text evidence="2">The sequence shown here is derived from an EMBL/GenBank/DDBJ whole genome shotgun (WGS) entry which is preliminary data.</text>
</comment>
<dbReference type="Pfam" id="PF10536">
    <property type="entry name" value="PMD"/>
    <property type="match status" value="1"/>
</dbReference>